<organism evidence="2 3">
    <name type="scientific">Dibothriocephalus latus</name>
    <name type="common">Fish tapeworm</name>
    <name type="synonym">Diphyllobothrium latum</name>
    <dbReference type="NCBI Taxonomy" id="60516"/>
    <lineage>
        <taxon>Eukaryota</taxon>
        <taxon>Metazoa</taxon>
        <taxon>Spiralia</taxon>
        <taxon>Lophotrochozoa</taxon>
        <taxon>Platyhelminthes</taxon>
        <taxon>Cestoda</taxon>
        <taxon>Eucestoda</taxon>
        <taxon>Diphyllobothriidea</taxon>
        <taxon>Diphyllobothriidae</taxon>
        <taxon>Dibothriocephalus</taxon>
    </lineage>
</organism>
<proteinExistence type="predicted"/>
<feature type="transmembrane region" description="Helical" evidence="1">
    <location>
        <begin position="21"/>
        <end position="43"/>
    </location>
</feature>
<dbReference type="AlphaFoldDB" id="A0A3P7PTD6"/>
<evidence type="ECO:0000313" key="2">
    <source>
        <dbReference type="EMBL" id="VDN21256.1"/>
    </source>
</evidence>
<gene>
    <name evidence="2" type="ORF">DILT_LOCUS13790</name>
</gene>
<keyword evidence="3" id="KW-1185">Reference proteome</keyword>
<evidence type="ECO:0000313" key="3">
    <source>
        <dbReference type="Proteomes" id="UP000281553"/>
    </source>
</evidence>
<keyword evidence="1" id="KW-0472">Membrane</keyword>
<sequence>MQVPRHRSVLRRLVAIYTQTFVRFGLTAIMSPIILGVSCYQIISWVRNTPPEQLSDTWNIVYLPGTTQEQMEAFSRPQGWMTATISTVPLSVTFLTVCIFQTGHEFLCADTFVQLLTQQVFEQAKKLSEEKHIPNDVNFVENPSLHIAKLFSRTVKAQRTAQYPVLQDDLGNQIVYAKLTADSFNAFLSRAFNENSVAALPTIRAWMGAVLETISFTLWEVTVAIRRFRHSHSPGPDGITVSLLKAEANDIFPSMFR</sequence>
<keyword evidence="1" id="KW-1133">Transmembrane helix</keyword>
<reference evidence="2 3" key="1">
    <citation type="submission" date="2018-11" db="EMBL/GenBank/DDBJ databases">
        <authorList>
            <consortium name="Pathogen Informatics"/>
        </authorList>
    </citation>
    <scope>NUCLEOTIDE SEQUENCE [LARGE SCALE GENOMIC DNA]</scope>
</reference>
<evidence type="ECO:0000256" key="1">
    <source>
        <dbReference type="SAM" id="Phobius"/>
    </source>
</evidence>
<accession>A0A3P7PTD6</accession>
<name>A0A3P7PTD6_DIBLA</name>
<keyword evidence="1" id="KW-0812">Transmembrane</keyword>
<dbReference type="OrthoDB" id="6313779at2759"/>
<protein>
    <submittedName>
        <fullName evidence="2">Uncharacterized protein</fullName>
    </submittedName>
</protein>
<dbReference type="EMBL" id="UYRU01071636">
    <property type="protein sequence ID" value="VDN21256.1"/>
    <property type="molecule type" value="Genomic_DNA"/>
</dbReference>
<dbReference type="Proteomes" id="UP000281553">
    <property type="component" value="Unassembled WGS sequence"/>
</dbReference>